<dbReference type="GO" id="GO:0003677">
    <property type="term" value="F:DNA binding"/>
    <property type="evidence" value="ECO:0007669"/>
    <property type="project" value="UniProtKB-KW"/>
</dbReference>
<organism evidence="4 5">
    <name type="scientific">Mumia zhuanghuii</name>
    <dbReference type="NCBI Taxonomy" id="2585211"/>
    <lineage>
        <taxon>Bacteria</taxon>
        <taxon>Bacillati</taxon>
        <taxon>Actinomycetota</taxon>
        <taxon>Actinomycetes</taxon>
        <taxon>Propionibacteriales</taxon>
        <taxon>Nocardioidaceae</taxon>
        <taxon>Mumia</taxon>
    </lineage>
</organism>
<proteinExistence type="predicted"/>
<dbReference type="EMBL" id="VDFR01000105">
    <property type="protein sequence ID" value="TNC41631.1"/>
    <property type="molecule type" value="Genomic_DNA"/>
</dbReference>
<feature type="domain" description="Rv2175c C-terminal" evidence="1">
    <location>
        <begin position="62"/>
        <end position="117"/>
    </location>
</feature>
<evidence type="ECO:0000259" key="2">
    <source>
        <dbReference type="Pfam" id="PF21531"/>
    </source>
</evidence>
<dbReference type="AlphaFoldDB" id="A0A5C4MFW0"/>
<reference evidence="4 5" key="1">
    <citation type="submission" date="2019-05" db="EMBL/GenBank/DDBJ databases">
        <title>Mumia sp. nov., isolated from the intestinal contents of plateau pika (Ochotona curzoniae) in the Qinghai-Tibet plateau of China.</title>
        <authorList>
            <person name="Tian Z."/>
        </authorList>
    </citation>
    <scope>NUCLEOTIDE SEQUENCE [LARGE SCALE GENOMIC DNA]</scope>
    <source>
        <strain evidence="5">527</strain>
        <strain evidence="4">Z527</strain>
    </source>
</reference>
<keyword evidence="4" id="KW-0238">DNA-binding</keyword>
<dbReference type="InterPro" id="IPR048576">
    <property type="entry name" value="Rv2175c_wHTH"/>
</dbReference>
<comment type="caution">
    <text evidence="4">The sequence shown here is derived from an EMBL/GenBank/DDBJ whole genome shotgun (WGS) entry which is preliminary data.</text>
</comment>
<dbReference type="Pfam" id="PF21531">
    <property type="entry name" value="Rv2175c_wHTH"/>
    <property type="match status" value="1"/>
</dbReference>
<evidence type="ECO:0000259" key="1">
    <source>
        <dbReference type="Pfam" id="PF18367"/>
    </source>
</evidence>
<accession>A0A5C4MFW0</accession>
<sequence length="118" mass="13096">MAQTLDALIDDWLTWEEAAAELETTVSRVRQRIREKDLLAARSASSSRPRVPALLIADGAPIEGLRGTLVLLDDARFSDEEAAVWLFTPDDTLPGRPVDALREGRGREVRRRAQALGF</sequence>
<protein>
    <submittedName>
        <fullName evidence="4">DNA-binding protein</fullName>
    </submittedName>
</protein>
<evidence type="ECO:0000313" key="5">
    <source>
        <dbReference type="Proteomes" id="UP000306740"/>
    </source>
</evidence>
<evidence type="ECO:0000313" key="4">
    <source>
        <dbReference type="EMBL" id="TNC41631.1"/>
    </source>
</evidence>
<evidence type="ECO:0000313" key="3">
    <source>
        <dbReference type="EMBL" id="TNC38149.1"/>
    </source>
</evidence>
<feature type="domain" description="DNA-binding protein Rv2175c wHTH" evidence="2">
    <location>
        <begin position="6"/>
        <end position="54"/>
    </location>
</feature>
<dbReference type="Pfam" id="PF18367">
    <property type="entry name" value="Rv2175c_C"/>
    <property type="match status" value="1"/>
</dbReference>
<gene>
    <name evidence="4" type="ORF">FHE65_22270</name>
    <name evidence="3" type="ORF">FHE65_24520</name>
</gene>
<dbReference type="InterPro" id="IPR041098">
    <property type="entry name" value="Rv2175c_C"/>
</dbReference>
<dbReference type="OrthoDB" id="3784042at2"/>
<dbReference type="EMBL" id="VDFR01000123">
    <property type="protein sequence ID" value="TNC38149.1"/>
    <property type="molecule type" value="Genomic_DNA"/>
</dbReference>
<dbReference type="Proteomes" id="UP000306740">
    <property type="component" value="Unassembled WGS sequence"/>
</dbReference>
<name>A0A5C4MFW0_9ACTN</name>